<keyword evidence="12" id="KW-1185">Reference proteome</keyword>
<dbReference type="EMBL" id="BAAAQN010000006">
    <property type="protein sequence ID" value="GAA2020162.1"/>
    <property type="molecule type" value="Genomic_DNA"/>
</dbReference>
<dbReference type="CDD" id="cd06581">
    <property type="entry name" value="TM_PBP1_LivM_like"/>
    <property type="match status" value="1"/>
</dbReference>
<feature type="transmembrane region" description="Helical" evidence="10">
    <location>
        <begin position="420"/>
        <end position="439"/>
    </location>
</feature>
<evidence type="ECO:0000256" key="1">
    <source>
        <dbReference type="ARBA" id="ARBA00004651"/>
    </source>
</evidence>
<proteinExistence type="inferred from homology"/>
<feature type="transmembrane region" description="Helical" evidence="10">
    <location>
        <begin position="33"/>
        <end position="50"/>
    </location>
</feature>
<name>A0ABN2TU55_9ACTN</name>
<feature type="transmembrane region" description="Helical" evidence="10">
    <location>
        <begin position="140"/>
        <end position="162"/>
    </location>
</feature>
<evidence type="ECO:0000313" key="12">
    <source>
        <dbReference type="Proteomes" id="UP001500751"/>
    </source>
</evidence>
<feature type="transmembrane region" description="Helical" evidence="10">
    <location>
        <begin position="510"/>
        <end position="534"/>
    </location>
</feature>
<keyword evidence="3" id="KW-1003">Cell membrane</keyword>
<feature type="transmembrane region" description="Helical" evidence="10">
    <location>
        <begin position="56"/>
        <end position="79"/>
    </location>
</feature>
<keyword evidence="2" id="KW-0813">Transport</keyword>
<organism evidence="11 12">
    <name type="scientific">Catenulispora yoronensis</name>
    <dbReference type="NCBI Taxonomy" id="450799"/>
    <lineage>
        <taxon>Bacteria</taxon>
        <taxon>Bacillati</taxon>
        <taxon>Actinomycetota</taxon>
        <taxon>Actinomycetes</taxon>
        <taxon>Catenulisporales</taxon>
        <taxon>Catenulisporaceae</taxon>
        <taxon>Catenulispora</taxon>
    </lineage>
</organism>
<comment type="subcellular location">
    <subcellularLocation>
        <location evidence="1">Cell membrane</location>
        <topology evidence="1">Multi-pass membrane protein</topology>
    </subcellularLocation>
</comment>
<evidence type="ECO:0000256" key="7">
    <source>
        <dbReference type="ARBA" id="ARBA00023136"/>
    </source>
</evidence>
<comment type="caution">
    <text evidence="11">The sequence shown here is derived from an EMBL/GenBank/DDBJ whole genome shotgun (WGS) entry which is preliminary data.</text>
</comment>
<feature type="transmembrane region" description="Helical" evidence="10">
    <location>
        <begin position="546"/>
        <end position="570"/>
    </location>
</feature>
<sequence length="654" mass="66519">MFYAGLALNGLAIGCVAALAAVGLLATYRVTGVFNIAFGAIAVFSAYVMWQCVRVWRMPVGVAAIVVLGLVAPGIGLLLERSVYRPLRRSGASGLLVATLGVLVLQLGLVFLLWGGRSYVNAPSLLPAGDVLLPGGSLRLPYATIVELGLVAVVAAGLTVLLKATRIGLMVRAVVDDRDLAAAASVPADALAAGGWAFGAFLAGLAGVLWAPIYHLDPYSLTLTVLETMGVAVLARLTSLPVAVGAALAIGIAQTELTAVHPAVRWQGVVDALRTNLFVAVLFVALMVVPRLGIRESGAVGAGLHRVGARRISRSDWVARLPLGAASLVLGLPFFFDPADLRAALAVPALAVVFVSLVVATGYAGQISLGQAGYAGLGALFMAKLAGGGVPWLVAVFLGPLLVVPVGWLTGYPAIHRRGLYLALTTFATAAVVARFVFAQPVFVGGLVVARPPGFVDDHWFYGLEVACLVLALLVVRSLHTGPLGRALVALRDSEAAAVSAGIDVRRMKVFVFACAAGLAGLGGALTASAAQAFNPTDFDPVQGLVWFAAVAVWGVDSAVGAMVGAAALVAVDVGTVVGVSGLAIGVGAVLLGRFPGGIAGLVGRLADRAGAASVPSVASGSSLSPVSSNPDPPRRLSPAGRAVAARVRERRTG</sequence>
<feature type="transmembrane region" description="Helical" evidence="10">
    <location>
        <begin position="385"/>
        <end position="408"/>
    </location>
</feature>
<dbReference type="InterPro" id="IPR001851">
    <property type="entry name" value="ABC_transp_permease"/>
</dbReference>
<feature type="transmembrane region" description="Helical" evidence="10">
    <location>
        <begin position="91"/>
        <end position="114"/>
    </location>
</feature>
<evidence type="ECO:0000256" key="8">
    <source>
        <dbReference type="ARBA" id="ARBA00037998"/>
    </source>
</evidence>
<evidence type="ECO:0000256" key="4">
    <source>
        <dbReference type="ARBA" id="ARBA00022692"/>
    </source>
</evidence>
<feature type="compositionally biased region" description="Low complexity" evidence="9">
    <location>
        <begin position="616"/>
        <end position="629"/>
    </location>
</feature>
<evidence type="ECO:0000256" key="2">
    <source>
        <dbReference type="ARBA" id="ARBA00022448"/>
    </source>
</evidence>
<feature type="transmembrane region" description="Helical" evidence="10">
    <location>
        <begin position="577"/>
        <end position="595"/>
    </location>
</feature>
<dbReference type="InterPro" id="IPR052157">
    <property type="entry name" value="BCAA_transport_permease"/>
</dbReference>
<feature type="transmembrane region" description="Helical" evidence="10">
    <location>
        <begin position="317"/>
        <end position="336"/>
    </location>
</feature>
<gene>
    <name evidence="11" type="ORF">GCM10009839_16000</name>
</gene>
<dbReference type="PANTHER" id="PTHR11795:SF445">
    <property type="entry name" value="AMINO ACID ABC TRANSPORTER PERMEASE PROTEIN"/>
    <property type="match status" value="1"/>
</dbReference>
<keyword evidence="5" id="KW-0029">Amino-acid transport</keyword>
<reference evidence="11 12" key="1">
    <citation type="journal article" date="2019" name="Int. J. Syst. Evol. Microbiol.">
        <title>The Global Catalogue of Microorganisms (GCM) 10K type strain sequencing project: providing services to taxonomists for standard genome sequencing and annotation.</title>
        <authorList>
            <consortium name="The Broad Institute Genomics Platform"/>
            <consortium name="The Broad Institute Genome Sequencing Center for Infectious Disease"/>
            <person name="Wu L."/>
            <person name="Ma J."/>
        </authorList>
    </citation>
    <scope>NUCLEOTIDE SEQUENCE [LARGE SCALE GENOMIC DNA]</scope>
    <source>
        <strain evidence="11 12">JCM 16014</strain>
    </source>
</reference>
<keyword evidence="7 10" id="KW-0472">Membrane</keyword>
<comment type="similarity">
    <text evidence="8">Belongs to the binding-protein-dependent transport system permease family. LivHM subfamily.</text>
</comment>
<dbReference type="PANTHER" id="PTHR11795">
    <property type="entry name" value="BRANCHED-CHAIN AMINO ACID TRANSPORT SYSTEM PERMEASE PROTEIN LIVH"/>
    <property type="match status" value="1"/>
</dbReference>
<feature type="transmembrane region" description="Helical" evidence="10">
    <location>
        <begin position="459"/>
        <end position="476"/>
    </location>
</feature>
<feature type="transmembrane region" description="Helical" evidence="10">
    <location>
        <begin position="233"/>
        <end position="253"/>
    </location>
</feature>
<dbReference type="Proteomes" id="UP001500751">
    <property type="component" value="Unassembled WGS sequence"/>
</dbReference>
<dbReference type="RefSeq" id="WP_344664866.1">
    <property type="nucleotide sequence ID" value="NZ_BAAAQN010000006.1"/>
</dbReference>
<evidence type="ECO:0000256" key="10">
    <source>
        <dbReference type="SAM" id="Phobius"/>
    </source>
</evidence>
<keyword evidence="6 10" id="KW-1133">Transmembrane helix</keyword>
<dbReference type="InterPro" id="IPR043428">
    <property type="entry name" value="LivM-like"/>
</dbReference>
<feature type="transmembrane region" description="Helical" evidence="10">
    <location>
        <begin position="190"/>
        <end position="213"/>
    </location>
</feature>
<evidence type="ECO:0000256" key="9">
    <source>
        <dbReference type="SAM" id="MobiDB-lite"/>
    </source>
</evidence>
<accession>A0ABN2TU55</accession>
<evidence type="ECO:0000256" key="6">
    <source>
        <dbReference type="ARBA" id="ARBA00022989"/>
    </source>
</evidence>
<feature type="transmembrane region" description="Helical" evidence="10">
    <location>
        <begin position="343"/>
        <end position="365"/>
    </location>
</feature>
<dbReference type="CDD" id="cd06582">
    <property type="entry name" value="TM_PBP1_LivH_like"/>
    <property type="match status" value="1"/>
</dbReference>
<evidence type="ECO:0000256" key="5">
    <source>
        <dbReference type="ARBA" id="ARBA00022970"/>
    </source>
</evidence>
<dbReference type="Pfam" id="PF02653">
    <property type="entry name" value="BPD_transp_2"/>
    <property type="match status" value="2"/>
</dbReference>
<evidence type="ECO:0008006" key="13">
    <source>
        <dbReference type="Google" id="ProtNLM"/>
    </source>
</evidence>
<protein>
    <recommendedName>
        <fullName evidence="13">ABC transporter permease</fullName>
    </recommendedName>
</protein>
<feature type="transmembrane region" description="Helical" evidence="10">
    <location>
        <begin position="273"/>
        <end position="294"/>
    </location>
</feature>
<feature type="transmembrane region" description="Helical" evidence="10">
    <location>
        <begin position="6"/>
        <end position="26"/>
    </location>
</feature>
<feature type="region of interest" description="Disordered" evidence="9">
    <location>
        <begin position="616"/>
        <end position="654"/>
    </location>
</feature>
<evidence type="ECO:0000313" key="11">
    <source>
        <dbReference type="EMBL" id="GAA2020162.1"/>
    </source>
</evidence>
<evidence type="ECO:0000256" key="3">
    <source>
        <dbReference type="ARBA" id="ARBA00022475"/>
    </source>
</evidence>
<keyword evidence="4 10" id="KW-0812">Transmembrane</keyword>